<reference evidence="1 2" key="2">
    <citation type="journal article" date="2017" name="Nature">
        <title>The Apostasia genome and the evolution of orchids.</title>
        <authorList>
            <person name="Zhang G.Q."/>
            <person name="Liu K.W."/>
            <person name="Li Z."/>
            <person name="Lohaus R."/>
            <person name="Hsiao Y.Y."/>
            <person name="Niu S.C."/>
            <person name="Wang J.Y."/>
            <person name="Lin Y.C."/>
            <person name="Xu Q."/>
            <person name="Chen L.J."/>
            <person name="Yoshida K."/>
            <person name="Fujiwara S."/>
            <person name="Wang Z.W."/>
            <person name="Zhang Y.Q."/>
            <person name="Mitsuda N."/>
            <person name="Wang M."/>
            <person name="Liu G.H."/>
            <person name="Pecoraro L."/>
            <person name="Huang H.X."/>
            <person name="Xiao X.J."/>
            <person name="Lin M."/>
            <person name="Wu X.Y."/>
            <person name="Wu W.L."/>
            <person name="Chen Y.Y."/>
            <person name="Chang S.B."/>
            <person name="Sakamoto S."/>
            <person name="Ohme-Takagi M."/>
            <person name="Yagi M."/>
            <person name="Zeng S.J."/>
            <person name="Shen C.Y."/>
            <person name="Yeh C.M."/>
            <person name="Luo Y.B."/>
            <person name="Tsai W.C."/>
            <person name="Van de Peer Y."/>
            <person name="Liu Z.J."/>
        </authorList>
    </citation>
    <scope>NUCLEOTIDE SEQUENCE [LARGE SCALE GENOMIC DNA]</scope>
    <source>
        <tissue evidence="1">The whole plant</tissue>
    </source>
</reference>
<name>A0A2I0VXC6_9ASPA</name>
<dbReference type="PANTHER" id="PTHR47481">
    <property type="match status" value="1"/>
</dbReference>
<proteinExistence type="predicted"/>
<protein>
    <submittedName>
        <fullName evidence="1">Retrovirus-related Pol polyprotein from transposon TNT 1-94</fullName>
    </submittedName>
</protein>
<dbReference type="EMBL" id="KZ503149">
    <property type="protein sequence ID" value="PKU68055.1"/>
    <property type="molecule type" value="Genomic_DNA"/>
</dbReference>
<evidence type="ECO:0000313" key="1">
    <source>
        <dbReference type="EMBL" id="PKU68055.1"/>
    </source>
</evidence>
<dbReference type="Proteomes" id="UP000233837">
    <property type="component" value="Unassembled WGS sequence"/>
</dbReference>
<dbReference type="PANTHER" id="PTHR47481:SF31">
    <property type="entry name" value="OS01G0873500 PROTEIN"/>
    <property type="match status" value="1"/>
</dbReference>
<dbReference type="Pfam" id="PF14223">
    <property type="entry name" value="Retrotran_gag_2"/>
    <property type="match status" value="1"/>
</dbReference>
<dbReference type="AlphaFoldDB" id="A0A2I0VXC6"/>
<evidence type="ECO:0000313" key="2">
    <source>
        <dbReference type="Proteomes" id="UP000233837"/>
    </source>
</evidence>
<gene>
    <name evidence="1" type="ORF">MA16_Dca022964</name>
</gene>
<accession>A0A2I0VXC6</accession>
<organism evidence="1 2">
    <name type="scientific">Dendrobium catenatum</name>
    <dbReference type="NCBI Taxonomy" id="906689"/>
    <lineage>
        <taxon>Eukaryota</taxon>
        <taxon>Viridiplantae</taxon>
        <taxon>Streptophyta</taxon>
        <taxon>Embryophyta</taxon>
        <taxon>Tracheophyta</taxon>
        <taxon>Spermatophyta</taxon>
        <taxon>Magnoliopsida</taxon>
        <taxon>Liliopsida</taxon>
        <taxon>Asparagales</taxon>
        <taxon>Orchidaceae</taxon>
        <taxon>Epidendroideae</taxon>
        <taxon>Malaxideae</taxon>
        <taxon>Dendrobiinae</taxon>
        <taxon>Dendrobium</taxon>
    </lineage>
</organism>
<keyword evidence="2" id="KW-1185">Reference proteome</keyword>
<sequence>MQTMSMNQYLIEIKKIVDQIASAGSSVDPEDVIIYILNGLPPAYQSFATTIRTMQGTLSLDTLYALLISEEIHLKSAALKFPKVPDNQSALYTVRGRSRRGRVRSAPNNVSATTPNPNASITCQICKKKGHSAEACWHRLNANYTPQQQTSVKNTSALVANNDNNLLSDWYIDSGASSHRLTQLRIWTSTALTTAMIPSLSGMEE</sequence>
<reference evidence="1 2" key="1">
    <citation type="journal article" date="2016" name="Sci. Rep.">
        <title>The Dendrobium catenatum Lindl. genome sequence provides insights into polysaccharide synthase, floral development and adaptive evolution.</title>
        <authorList>
            <person name="Zhang G.Q."/>
            <person name="Xu Q."/>
            <person name="Bian C."/>
            <person name="Tsai W.C."/>
            <person name="Yeh C.M."/>
            <person name="Liu K.W."/>
            <person name="Yoshida K."/>
            <person name="Zhang L.S."/>
            <person name="Chang S.B."/>
            <person name="Chen F."/>
            <person name="Shi Y."/>
            <person name="Su Y.Y."/>
            <person name="Zhang Y.Q."/>
            <person name="Chen L.J."/>
            <person name="Yin Y."/>
            <person name="Lin M."/>
            <person name="Huang H."/>
            <person name="Deng H."/>
            <person name="Wang Z.W."/>
            <person name="Zhu S.L."/>
            <person name="Zhao X."/>
            <person name="Deng C."/>
            <person name="Niu S.C."/>
            <person name="Huang J."/>
            <person name="Wang M."/>
            <person name="Liu G.H."/>
            <person name="Yang H.J."/>
            <person name="Xiao X.J."/>
            <person name="Hsiao Y.Y."/>
            <person name="Wu W.L."/>
            <person name="Chen Y.Y."/>
            <person name="Mitsuda N."/>
            <person name="Ohme-Takagi M."/>
            <person name="Luo Y.B."/>
            <person name="Van de Peer Y."/>
            <person name="Liu Z.J."/>
        </authorList>
    </citation>
    <scope>NUCLEOTIDE SEQUENCE [LARGE SCALE GENOMIC DNA]</scope>
    <source>
        <tissue evidence="1">The whole plant</tissue>
    </source>
</reference>